<dbReference type="Proteomes" id="UP000678513">
    <property type="component" value="Chromosome"/>
</dbReference>
<feature type="domain" description="ABC transporter" evidence="8">
    <location>
        <begin position="339"/>
        <end position="576"/>
    </location>
</feature>
<gene>
    <name evidence="10" type="ORF">J5A65_00535</name>
</gene>
<dbReference type="InterPro" id="IPR036640">
    <property type="entry name" value="ABC1_TM_sf"/>
</dbReference>
<dbReference type="RefSeq" id="WP_212323955.1">
    <property type="nucleotide sequence ID" value="NZ_AP024463.1"/>
</dbReference>
<sequence length="576" mass="61830">MGRILWLEPRAVIFIAVGTILASLLSLMQPQLTGQIVGKLQTGVFADVVPYGLALAGIAVVASGFTSLVGALSAVAGNRSVQRFRDEAAKMSLRIPAGKLVQHPTADLVARCSIDAELLNKVFSRGPLQALGNIVTVGGALIQMVIIDPMLTSAALGMTVACLVFIVILSRRLTGLSYQRQEAQGGFVAELTRSLESVLTLRAYVAEKFAARRLDVSSNELLVAANRGDRSRAFMGPIITACLQATLVLVVFIAVMRVHSGVLPIESLVAFFMFTLIMVGPILGSSDLVMEIAKSLGAVQRLVELEEVTRQAPSSRIHTKPVQLEAVTEPVQIDLRGYVDFENVSVKYPEASGGREYALDDVSFSVPAGAWVALTGSSGSGKSTILSLMEKFVEPTSGRIWVDGIPLDHLDEPHYRRQVGYIEQSCPLFSGTVRDNLLLGRDIDDEHCWEIIRQVGLGNVISDREGGLSAAVGESAYAFSGGERQRLAIARTLVGQPRMLLLDEITSGLDVLNRAQVMNVIRATMPDTTTLAAGHGNFGIDAADLVIVLDKGRLVEFGTPAEVRRRSALFRSLIAA</sequence>
<dbReference type="InterPro" id="IPR003439">
    <property type="entry name" value="ABC_transporter-like_ATP-bd"/>
</dbReference>
<reference evidence="10 11" key="1">
    <citation type="submission" date="2021-03" db="EMBL/GenBank/DDBJ databases">
        <title>Human Oral Microbial Genomes.</title>
        <authorList>
            <person name="Johnston C.D."/>
            <person name="Chen T."/>
            <person name="Dewhirst F.E."/>
        </authorList>
    </citation>
    <scope>NUCLEOTIDE SEQUENCE [LARGE SCALE GENOMIC DNA]</scope>
    <source>
        <strain evidence="10 11">DSMZ 100122</strain>
    </source>
</reference>
<dbReference type="SMART" id="SM00382">
    <property type="entry name" value="AAA"/>
    <property type="match status" value="1"/>
</dbReference>
<feature type="domain" description="ABC transmembrane type-1" evidence="9">
    <location>
        <begin position="13"/>
        <end position="294"/>
    </location>
</feature>
<feature type="transmembrane region" description="Helical" evidence="7">
    <location>
        <begin position="12"/>
        <end position="28"/>
    </location>
</feature>
<feature type="transmembrane region" description="Helical" evidence="7">
    <location>
        <begin position="153"/>
        <end position="170"/>
    </location>
</feature>
<protein>
    <submittedName>
        <fullName evidence="10">ABC transporter ATP-binding protein</fullName>
    </submittedName>
</protein>
<comment type="subcellular location">
    <subcellularLocation>
        <location evidence="1">Cell membrane</location>
        <topology evidence="1">Multi-pass membrane protein</topology>
    </subcellularLocation>
</comment>
<dbReference type="PANTHER" id="PTHR43394:SF1">
    <property type="entry name" value="ATP-BINDING CASSETTE SUB-FAMILY B MEMBER 10, MITOCHONDRIAL"/>
    <property type="match status" value="1"/>
</dbReference>
<evidence type="ECO:0000256" key="1">
    <source>
        <dbReference type="ARBA" id="ARBA00004651"/>
    </source>
</evidence>
<organism evidence="10 11">
    <name type="scientific">Arachnia rubra</name>
    <dbReference type="NCBI Taxonomy" id="1547448"/>
    <lineage>
        <taxon>Bacteria</taxon>
        <taxon>Bacillati</taxon>
        <taxon>Actinomycetota</taxon>
        <taxon>Actinomycetes</taxon>
        <taxon>Propionibacteriales</taxon>
        <taxon>Propionibacteriaceae</taxon>
        <taxon>Arachnia</taxon>
    </lineage>
</organism>
<dbReference type="Pfam" id="PF00664">
    <property type="entry name" value="ABC_membrane"/>
    <property type="match status" value="1"/>
</dbReference>
<evidence type="ECO:0000256" key="7">
    <source>
        <dbReference type="SAM" id="Phobius"/>
    </source>
</evidence>
<evidence type="ECO:0000313" key="11">
    <source>
        <dbReference type="Proteomes" id="UP000678513"/>
    </source>
</evidence>
<keyword evidence="3" id="KW-0547">Nucleotide-binding</keyword>
<dbReference type="InterPro" id="IPR003593">
    <property type="entry name" value="AAA+_ATPase"/>
</dbReference>
<dbReference type="GO" id="GO:0005524">
    <property type="term" value="F:ATP binding"/>
    <property type="evidence" value="ECO:0007669"/>
    <property type="project" value="UniProtKB-KW"/>
</dbReference>
<keyword evidence="6 7" id="KW-0472">Membrane</keyword>
<evidence type="ECO:0000256" key="4">
    <source>
        <dbReference type="ARBA" id="ARBA00022840"/>
    </source>
</evidence>
<dbReference type="PROSITE" id="PS50893">
    <property type="entry name" value="ABC_TRANSPORTER_2"/>
    <property type="match status" value="1"/>
</dbReference>
<dbReference type="InterPro" id="IPR039421">
    <property type="entry name" value="Type_1_exporter"/>
</dbReference>
<dbReference type="EMBL" id="CP072384">
    <property type="protein sequence ID" value="QUC08279.1"/>
    <property type="molecule type" value="Genomic_DNA"/>
</dbReference>
<dbReference type="SUPFAM" id="SSF52540">
    <property type="entry name" value="P-loop containing nucleoside triphosphate hydrolases"/>
    <property type="match status" value="1"/>
</dbReference>
<dbReference type="InterPro" id="IPR017871">
    <property type="entry name" value="ABC_transporter-like_CS"/>
</dbReference>
<dbReference type="Gene3D" id="3.40.50.300">
    <property type="entry name" value="P-loop containing nucleotide triphosphate hydrolases"/>
    <property type="match status" value="1"/>
</dbReference>
<feature type="transmembrane region" description="Helical" evidence="7">
    <location>
        <begin position="262"/>
        <end position="284"/>
    </location>
</feature>
<keyword evidence="4 10" id="KW-0067">ATP-binding</keyword>
<evidence type="ECO:0000256" key="6">
    <source>
        <dbReference type="ARBA" id="ARBA00023136"/>
    </source>
</evidence>
<feature type="transmembrane region" description="Helical" evidence="7">
    <location>
        <begin position="48"/>
        <end position="75"/>
    </location>
</feature>
<dbReference type="PROSITE" id="PS00211">
    <property type="entry name" value="ABC_TRANSPORTER_1"/>
    <property type="match status" value="1"/>
</dbReference>
<evidence type="ECO:0000259" key="8">
    <source>
        <dbReference type="PROSITE" id="PS50893"/>
    </source>
</evidence>
<evidence type="ECO:0000256" key="5">
    <source>
        <dbReference type="ARBA" id="ARBA00022989"/>
    </source>
</evidence>
<dbReference type="Pfam" id="PF00005">
    <property type="entry name" value="ABC_tran"/>
    <property type="match status" value="1"/>
</dbReference>
<proteinExistence type="predicted"/>
<feature type="transmembrane region" description="Helical" evidence="7">
    <location>
        <begin position="130"/>
        <end position="147"/>
    </location>
</feature>
<dbReference type="SUPFAM" id="SSF90123">
    <property type="entry name" value="ABC transporter transmembrane region"/>
    <property type="match status" value="1"/>
</dbReference>
<dbReference type="Gene3D" id="1.20.1560.10">
    <property type="entry name" value="ABC transporter type 1, transmembrane domain"/>
    <property type="match status" value="1"/>
</dbReference>
<dbReference type="CDD" id="cd03228">
    <property type="entry name" value="ABCC_MRP_Like"/>
    <property type="match status" value="1"/>
</dbReference>
<dbReference type="InterPro" id="IPR011527">
    <property type="entry name" value="ABC1_TM_dom"/>
</dbReference>
<evidence type="ECO:0000259" key="9">
    <source>
        <dbReference type="PROSITE" id="PS50929"/>
    </source>
</evidence>
<feature type="transmembrane region" description="Helical" evidence="7">
    <location>
        <begin position="234"/>
        <end position="256"/>
    </location>
</feature>
<evidence type="ECO:0000256" key="3">
    <source>
        <dbReference type="ARBA" id="ARBA00022741"/>
    </source>
</evidence>
<dbReference type="InterPro" id="IPR027417">
    <property type="entry name" value="P-loop_NTPase"/>
</dbReference>
<evidence type="ECO:0000256" key="2">
    <source>
        <dbReference type="ARBA" id="ARBA00022692"/>
    </source>
</evidence>
<dbReference type="PROSITE" id="PS50929">
    <property type="entry name" value="ABC_TM1F"/>
    <property type="match status" value="1"/>
</dbReference>
<keyword evidence="2 7" id="KW-0812">Transmembrane</keyword>
<accession>A0ABX7Y510</accession>
<name>A0ABX7Y510_9ACTN</name>
<evidence type="ECO:0000313" key="10">
    <source>
        <dbReference type="EMBL" id="QUC08279.1"/>
    </source>
</evidence>
<keyword evidence="5 7" id="KW-1133">Transmembrane helix</keyword>
<dbReference type="PANTHER" id="PTHR43394">
    <property type="entry name" value="ATP-DEPENDENT PERMEASE MDL1, MITOCHONDRIAL"/>
    <property type="match status" value="1"/>
</dbReference>
<keyword evidence="11" id="KW-1185">Reference proteome</keyword>